<dbReference type="SUPFAM" id="SSF102705">
    <property type="entry name" value="NIF3 (NGG1p interacting factor 3)-like"/>
    <property type="match status" value="1"/>
</dbReference>
<evidence type="ECO:0000256" key="2">
    <source>
        <dbReference type="ARBA" id="ARBA00011643"/>
    </source>
</evidence>
<name>A0ABS7MKW3_9ACTN</name>
<gene>
    <name evidence="5" type="ORF">K6V98_06585</name>
</gene>
<evidence type="ECO:0000256" key="1">
    <source>
        <dbReference type="ARBA" id="ARBA00006964"/>
    </source>
</evidence>
<sequence length="269" mass="29072">MKVFELEQELFTCFPATDAELWDRVGLSVGSPDDAVQSICCALDATPSTVAYAAQVGANVLLTHHPAFLDPPVRICPPGKRIPSSAATVYKAIEMGVSIISMHTNLDRSLMAREWLARHLGLQARASLEHPEDSDLPGLGFICDAPQAMNLRVLAEHTGRALRTTPRVWGDPDRSLSRIAVLGGSLGSFGEAALRAEAEVIITGEAGYHVCQDLAARGSALILVGHDRSEEPFVGLLQKTAAEIAPGVSTQRIDLHTKQWWTQQEGYRS</sequence>
<dbReference type="EMBL" id="JAIMFO010000007">
    <property type="protein sequence ID" value="MBY4798011.1"/>
    <property type="molecule type" value="Genomic_DNA"/>
</dbReference>
<reference evidence="5 6" key="1">
    <citation type="submission" date="2021-08" db="EMBL/GenBank/DDBJ databases">
        <title>Collinsella faecalis sp. nov. isolated from swine faeces.</title>
        <authorList>
            <person name="Oh B.S."/>
            <person name="Lee J.H."/>
        </authorList>
    </citation>
    <scope>NUCLEOTIDE SEQUENCE [LARGE SCALE GENOMIC DNA]</scope>
    <source>
        <strain evidence="5 6">AGMB00827</strain>
    </source>
</reference>
<comment type="subunit">
    <text evidence="2">Homohexamer.</text>
</comment>
<keyword evidence="4" id="KW-0479">Metal-binding</keyword>
<dbReference type="Proteomes" id="UP000700908">
    <property type="component" value="Unassembled WGS sequence"/>
</dbReference>
<protein>
    <recommendedName>
        <fullName evidence="3">GTP cyclohydrolase 1 type 2 homolog</fullName>
    </recommendedName>
</protein>
<accession>A0ABS7MKW3</accession>
<comment type="caution">
    <text evidence="5">The sequence shown here is derived from an EMBL/GenBank/DDBJ whole genome shotgun (WGS) entry which is preliminary data.</text>
</comment>
<dbReference type="Pfam" id="PF01784">
    <property type="entry name" value="DUF34_NIF3"/>
    <property type="match status" value="1"/>
</dbReference>
<organism evidence="5 6">
    <name type="scientific">Collinsella ureilytica</name>
    <dbReference type="NCBI Taxonomy" id="2869515"/>
    <lineage>
        <taxon>Bacteria</taxon>
        <taxon>Bacillati</taxon>
        <taxon>Actinomycetota</taxon>
        <taxon>Coriobacteriia</taxon>
        <taxon>Coriobacteriales</taxon>
        <taxon>Coriobacteriaceae</taxon>
        <taxon>Collinsella</taxon>
    </lineage>
</organism>
<evidence type="ECO:0000256" key="3">
    <source>
        <dbReference type="ARBA" id="ARBA00022112"/>
    </source>
</evidence>
<evidence type="ECO:0000313" key="5">
    <source>
        <dbReference type="EMBL" id="MBY4798011.1"/>
    </source>
</evidence>
<dbReference type="Gene3D" id="3.40.1390.30">
    <property type="entry name" value="NIF3 (NGG1p interacting factor 3)-like"/>
    <property type="match status" value="2"/>
</dbReference>
<dbReference type="PANTHER" id="PTHR13799">
    <property type="entry name" value="NGG1 INTERACTING FACTOR 3"/>
    <property type="match status" value="1"/>
</dbReference>
<keyword evidence="6" id="KW-1185">Reference proteome</keyword>
<comment type="similarity">
    <text evidence="1">Belongs to the GTP cyclohydrolase I type 2/NIF3 family.</text>
</comment>
<dbReference type="InterPro" id="IPR002678">
    <property type="entry name" value="DUF34/NIF3"/>
</dbReference>
<dbReference type="PANTHER" id="PTHR13799:SF14">
    <property type="entry name" value="GTP CYCLOHYDROLASE 1 TYPE 2 HOMOLOG"/>
    <property type="match status" value="1"/>
</dbReference>
<evidence type="ECO:0000256" key="4">
    <source>
        <dbReference type="ARBA" id="ARBA00022723"/>
    </source>
</evidence>
<evidence type="ECO:0000313" key="6">
    <source>
        <dbReference type="Proteomes" id="UP000700908"/>
    </source>
</evidence>
<dbReference type="RefSeq" id="WP_222199726.1">
    <property type="nucleotide sequence ID" value="NZ_JAIMFO010000007.1"/>
</dbReference>
<dbReference type="InterPro" id="IPR036069">
    <property type="entry name" value="DUF34/NIF3_sf"/>
</dbReference>
<proteinExistence type="inferred from homology"/>